<dbReference type="PANTHER" id="PTHR35936:SF35">
    <property type="entry name" value="L-CYSTINE-BINDING PROTEIN TCYJ"/>
    <property type="match status" value="1"/>
</dbReference>
<proteinExistence type="inferred from homology"/>
<gene>
    <name evidence="4" type="ORF">C1E23_06280</name>
</gene>
<dbReference type="SUPFAM" id="SSF53850">
    <property type="entry name" value="Periplasmic binding protein-like II"/>
    <property type="match status" value="1"/>
</dbReference>
<comment type="caution">
    <text evidence="4">The sequence shown here is derived from an EMBL/GenBank/DDBJ whole genome shotgun (WGS) entry which is preliminary data.</text>
</comment>
<dbReference type="RefSeq" id="WP_240700929.1">
    <property type="nucleotide sequence ID" value="NZ_PPSX01000020.1"/>
</dbReference>
<evidence type="ECO:0000313" key="4">
    <source>
        <dbReference type="EMBL" id="RZQ53906.1"/>
    </source>
</evidence>
<dbReference type="EMBL" id="PPSX01000020">
    <property type="protein sequence ID" value="RZQ53906.1"/>
    <property type="molecule type" value="Genomic_DNA"/>
</dbReference>
<dbReference type="Proteomes" id="UP000291338">
    <property type="component" value="Unassembled WGS sequence"/>
</dbReference>
<dbReference type="Pfam" id="PF00497">
    <property type="entry name" value="SBP_bac_3"/>
    <property type="match status" value="1"/>
</dbReference>
<keyword evidence="2" id="KW-0732">Signal</keyword>
<reference evidence="4 5" key="1">
    <citation type="submission" date="2018-01" db="EMBL/GenBank/DDBJ databases">
        <title>Co-occurrence of chitin degradation, pigmentation and bioactivity in marine Pseudoalteromonas.</title>
        <authorList>
            <person name="Paulsen S."/>
            <person name="Gram L."/>
            <person name="Machado H."/>
        </authorList>
    </citation>
    <scope>NUCLEOTIDE SEQUENCE [LARGE SCALE GENOMIC DNA]</scope>
    <source>
        <strain evidence="4 5">S3898</strain>
    </source>
</reference>
<evidence type="ECO:0000313" key="5">
    <source>
        <dbReference type="Proteomes" id="UP000291338"/>
    </source>
</evidence>
<organism evidence="4 5">
    <name type="scientific">Pseudoalteromonas phenolica</name>
    <dbReference type="NCBI Taxonomy" id="161398"/>
    <lineage>
        <taxon>Bacteria</taxon>
        <taxon>Pseudomonadati</taxon>
        <taxon>Pseudomonadota</taxon>
        <taxon>Gammaproteobacteria</taxon>
        <taxon>Alteromonadales</taxon>
        <taxon>Pseudoalteromonadaceae</taxon>
        <taxon>Pseudoalteromonas</taxon>
    </lineage>
</organism>
<evidence type="ECO:0000256" key="2">
    <source>
        <dbReference type="ARBA" id="ARBA00022729"/>
    </source>
</evidence>
<dbReference type="Gene3D" id="3.40.190.10">
    <property type="entry name" value="Periplasmic binding protein-like II"/>
    <property type="match status" value="2"/>
</dbReference>
<name>A0A4Q7IQX4_9GAMM</name>
<protein>
    <recommendedName>
        <fullName evidence="3">Solute-binding protein family 3/N-terminal domain-containing protein</fullName>
    </recommendedName>
</protein>
<accession>A0A4Q7IQX4</accession>
<comment type="similarity">
    <text evidence="1">Belongs to the bacterial solute-binding protein 3 family.</text>
</comment>
<dbReference type="InterPro" id="IPR001638">
    <property type="entry name" value="Solute-binding_3/MltF_N"/>
</dbReference>
<sequence length="255" mass="29592">MIATGFSRINLKHVLYLCAVVCIYFTSSYSYARATLKICHEANNYPPYIYQEDNQAKGLLTDIIKTAAENAKVTVQFDAKSWNRCQKDVKAGNSHALFAMIKTTQRDQEYAFPNYKNGHLWTATYPVFIKQTSTFSLTDYLPNKGIGAPLGYVVWQELNQRNWLSPFQYDPELGLNMVAQGKLDGYVVERLIGLHLLYENQLTDVIKPSKEQLLDTVWYLPFNTHFYKQNTHLVQQIWQEIDKAREQLKNKYNKP</sequence>
<evidence type="ECO:0000256" key="1">
    <source>
        <dbReference type="ARBA" id="ARBA00010333"/>
    </source>
</evidence>
<dbReference type="PANTHER" id="PTHR35936">
    <property type="entry name" value="MEMBRANE-BOUND LYTIC MUREIN TRANSGLYCOSYLASE F"/>
    <property type="match status" value="1"/>
</dbReference>
<evidence type="ECO:0000259" key="3">
    <source>
        <dbReference type="Pfam" id="PF00497"/>
    </source>
</evidence>
<feature type="domain" description="Solute-binding protein family 3/N-terminal" evidence="3">
    <location>
        <begin position="42"/>
        <end position="247"/>
    </location>
</feature>
<dbReference type="AlphaFoldDB" id="A0A4Q7IQX4"/>